<dbReference type="Proteomes" id="UP000239209">
    <property type="component" value="Unassembled WGS sequence"/>
</dbReference>
<evidence type="ECO:0008006" key="3">
    <source>
        <dbReference type="Google" id="ProtNLM"/>
    </source>
</evidence>
<comment type="caution">
    <text evidence="1">The sequence shown here is derived from an EMBL/GenBank/DDBJ whole genome shotgun (WGS) entry which is preliminary data.</text>
</comment>
<dbReference type="RefSeq" id="WP_106131355.1">
    <property type="nucleotide sequence ID" value="NZ_PVZG01000042.1"/>
</dbReference>
<dbReference type="AlphaFoldDB" id="A0A2T0RCG6"/>
<evidence type="ECO:0000313" key="1">
    <source>
        <dbReference type="EMBL" id="PRY18874.1"/>
    </source>
</evidence>
<keyword evidence="2" id="KW-1185">Reference proteome</keyword>
<dbReference type="EMBL" id="PVZG01000042">
    <property type="protein sequence ID" value="PRY18874.1"/>
    <property type="molecule type" value="Genomic_DNA"/>
</dbReference>
<accession>A0A2T0RCG6</accession>
<reference evidence="1 2" key="1">
    <citation type="submission" date="2018-03" db="EMBL/GenBank/DDBJ databases">
        <title>Genomic Encyclopedia of Archaeal and Bacterial Type Strains, Phase II (KMG-II): from individual species to whole genera.</title>
        <authorList>
            <person name="Goeker M."/>
        </authorList>
    </citation>
    <scope>NUCLEOTIDE SEQUENCE [LARGE SCALE GENOMIC DNA]</scope>
    <source>
        <strain evidence="1 2">DSM 45348</strain>
    </source>
</reference>
<gene>
    <name evidence="1" type="ORF">CLV70_1424</name>
</gene>
<proteinExistence type="predicted"/>
<dbReference type="OrthoDB" id="5198179at2"/>
<sequence>MIFPLPADFSCLTLLNDGAPLDVELRENGDEWIEFVFRRLGETVGSTGYSMAAHQALPGGYIYRVTGEEVLTALWVLFTRGGGPLCAILSQGEPAEADVEVWWDAVTHAVDQIGTVTTFAWWTIIGPDPHSGMGAAVRLAAAATAGGLRLDPEPGLFFENVPDKFNLFSGRPQHSGLVKATGESIGYTWHVATSDAARRVRLLCALLSISSGTAWIQRVGVHPLIRHTAAGAFEPTRPEDIELPAASPWEREDMILPADEVQVHEVEVPPWINARWETIVGDVRLTHALLNHHEGMLMMANHPSHACLAFVTTIEALGNRAIKKPPRCKHCRVVSGSGERFRQALARVIPADEAEQLGRRFYNWRSRTAHDGILHGLEPTFGAWPHSSGFSESTERAFQTELFGLAAAARRLLLLEVGGIAVPQSSLR</sequence>
<name>A0A2T0RCG6_9ACTN</name>
<organism evidence="1 2">
    <name type="scientific">Pseudosporangium ferrugineum</name>
    <dbReference type="NCBI Taxonomy" id="439699"/>
    <lineage>
        <taxon>Bacteria</taxon>
        <taxon>Bacillati</taxon>
        <taxon>Actinomycetota</taxon>
        <taxon>Actinomycetes</taxon>
        <taxon>Micromonosporales</taxon>
        <taxon>Micromonosporaceae</taxon>
        <taxon>Pseudosporangium</taxon>
    </lineage>
</organism>
<protein>
    <recommendedName>
        <fullName evidence="3">Apea-like HEPN domain-containing protein</fullName>
    </recommendedName>
</protein>
<evidence type="ECO:0000313" key="2">
    <source>
        <dbReference type="Proteomes" id="UP000239209"/>
    </source>
</evidence>